<feature type="domain" description="Helicase ATP-binding" evidence="5">
    <location>
        <begin position="182"/>
        <end position="387"/>
    </location>
</feature>
<dbReference type="Gene3D" id="3.40.50.10810">
    <property type="entry name" value="Tandem AAA-ATPase domain"/>
    <property type="match status" value="2"/>
</dbReference>
<dbReference type="GO" id="GO:0005524">
    <property type="term" value="F:ATP binding"/>
    <property type="evidence" value="ECO:0007669"/>
    <property type="project" value="UniProtKB-KW"/>
</dbReference>
<evidence type="ECO:0000313" key="8">
    <source>
        <dbReference type="Proteomes" id="UP000800097"/>
    </source>
</evidence>
<proteinExistence type="predicted"/>
<dbReference type="GO" id="GO:0016787">
    <property type="term" value="F:hydrolase activity"/>
    <property type="evidence" value="ECO:0007669"/>
    <property type="project" value="UniProtKB-KW"/>
</dbReference>
<feature type="compositionally biased region" description="Basic and acidic residues" evidence="4">
    <location>
        <begin position="647"/>
        <end position="668"/>
    </location>
</feature>
<dbReference type="GeneID" id="54555138"/>
<name>A0A6A6JV31_WESOR</name>
<organism evidence="7 8">
    <name type="scientific">Westerdykella ornata</name>
    <dbReference type="NCBI Taxonomy" id="318751"/>
    <lineage>
        <taxon>Eukaryota</taxon>
        <taxon>Fungi</taxon>
        <taxon>Dikarya</taxon>
        <taxon>Ascomycota</taxon>
        <taxon>Pezizomycotina</taxon>
        <taxon>Dothideomycetes</taxon>
        <taxon>Pleosporomycetidae</taxon>
        <taxon>Pleosporales</taxon>
        <taxon>Sporormiaceae</taxon>
        <taxon>Westerdykella</taxon>
    </lineage>
</organism>
<dbReference type="GO" id="GO:0008094">
    <property type="term" value="F:ATP-dependent activity, acting on DNA"/>
    <property type="evidence" value="ECO:0007669"/>
    <property type="project" value="TreeGrafter"/>
</dbReference>
<dbReference type="InterPro" id="IPR000330">
    <property type="entry name" value="SNF2_N"/>
</dbReference>
<evidence type="ECO:0000256" key="4">
    <source>
        <dbReference type="SAM" id="MobiDB-lite"/>
    </source>
</evidence>
<dbReference type="InterPro" id="IPR014001">
    <property type="entry name" value="Helicase_ATP-bd"/>
</dbReference>
<dbReference type="RefSeq" id="XP_033657492.1">
    <property type="nucleotide sequence ID" value="XM_033801963.1"/>
</dbReference>
<keyword evidence="3" id="KW-0067">ATP-binding</keyword>
<keyword evidence="1" id="KW-0547">Nucleotide-binding</keyword>
<reference evidence="7" key="1">
    <citation type="journal article" date="2020" name="Stud. Mycol.">
        <title>101 Dothideomycetes genomes: a test case for predicting lifestyles and emergence of pathogens.</title>
        <authorList>
            <person name="Haridas S."/>
            <person name="Albert R."/>
            <person name="Binder M."/>
            <person name="Bloem J."/>
            <person name="Labutti K."/>
            <person name="Salamov A."/>
            <person name="Andreopoulos B."/>
            <person name="Baker S."/>
            <person name="Barry K."/>
            <person name="Bills G."/>
            <person name="Bluhm B."/>
            <person name="Cannon C."/>
            <person name="Castanera R."/>
            <person name="Culley D."/>
            <person name="Daum C."/>
            <person name="Ezra D."/>
            <person name="Gonzalez J."/>
            <person name="Henrissat B."/>
            <person name="Kuo A."/>
            <person name="Liang C."/>
            <person name="Lipzen A."/>
            <person name="Lutzoni F."/>
            <person name="Magnuson J."/>
            <person name="Mondo S."/>
            <person name="Nolan M."/>
            <person name="Ohm R."/>
            <person name="Pangilinan J."/>
            <person name="Park H.-J."/>
            <person name="Ramirez L."/>
            <person name="Alfaro M."/>
            <person name="Sun H."/>
            <person name="Tritt A."/>
            <person name="Yoshinaga Y."/>
            <person name="Zwiers L.-H."/>
            <person name="Turgeon B."/>
            <person name="Goodwin S."/>
            <person name="Spatafora J."/>
            <person name="Crous P."/>
            <person name="Grigoriev I."/>
        </authorList>
    </citation>
    <scope>NUCLEOTIDE SEQUENCE</scope>
    <source>
        <strain evidence="7">CBS 379.55</strain>
    </source>
</reference>
<dbReference type="AlphaFoldDB" id="A0A6A6JV31"/>
<dbReference type="InterPro" id="IPR050628">
    <property type="entry name" value="SNF2_RAD54_helicase_TF"/>
</dbReference>
<dbReference type="Gene3D" id="3.40.50.300">
    <property type="entry name" value="P-loop containing nucleotide triphosphate hydrolases"/>
    <property type="match status" value="1"/>
</dbReference>
<gene>
    <name evidence="7" type="ORF">EI97DRAFT_477463</name>
</gene>
<feature type="compositionally biased region" description="Basic and acidic residues" evidence="4">
    <location>
        <begin position="86"/>
        <end position="105"/>
    </location>
</feature>
<evidence type="ECO:0000256" key="2">
    <source>
        <dbReference type="ARBA" id="ARBA00022801"/>
    </source>
</evidence>
<protein>
    <submittedName>
        <fullName evidence="7">P-loop containing nucleoside triphosphate hydrolase protein</fullName>
    </submittedName>
</protein>
<dbReference type="Pfam" id="PF00271">
    <property type="entry name" value="Helicase_C"/>
    <property type="match status" value="1"/>
</dbReference>
<dbReference type="InterPro" id="IPR027417">
    <property type="entry name" value="P-loop_NTPase"/>
</dbReference>
<dbReference type="CDD" id="cd18793">
    <property type="entry name" value="SF2_C_SNF"/>
    <property type="match status" value="1"/>
</dbReference>
<dbReference type="SMART" id="SM00487">
    <property type="entry name" value="DEXDc"/>
    <property type="match status" value="1"/>
</dbReference>
<feature type="region of interest" description="Disordered" evidence="4">
    <location>
        <begin position="67"/>
        <end position="121"/>
    </location>
</feature>
<keyword evidence="8" id="KW-1185">Reference proteome</keyword>
<dbReference type="GO" id="GO:0006281">
    <property type="term" value="P:DNA repair"/>
    <property type="evidence" value="ECO:0007669"/>
    <property type="project" value="TreeGrafter"/>
</dbReference>
<feature type="domain" description="Helicase C-terminal" evidence="6">
    <location>
        <begin position="691"/>
        <end position="847"/>
    </location>
</feature>
<evidence type="ECO:0000259" key="5">
    <source>
        <dbReference type="PROSITE" id="PS51192"/>
    </source>
</evidence>
<dbReference type="Proteomes" id="UP000800097">
    <property type="component" value="Unassembled WGS sequence"/>
</dbReference>
<dbReference type="InterPro" id="IPR038718">
    <property type="entry name" value="SNF2-like_sf"/>
</dbReference>
<dbReference type="PANTHER" id="PTHR45626">
    <property type="entry name" value="TRANSCRIPTION TERMINATION FACTOR 2-RELATED"/>
    <property type="match status" value="1"/>
</dbReference>
<dbReference type="EMBL" id="ML986485">
    <property type="protein sequence ID" value="KAF2279953.1"/>
    <property type="molecule type" value="Genomic_DNA"/>
</dbReference>
<evidence type="ECO:0000256" key="3">
    <source>
        <dbReference type="ARBA" id="ARBA00022840"/>
    </source>
</evidence>
<dbReference type="InterPro" id="IPR001650">
    <property type="entry name" value="Helicase_C-like"/>
</dbReference>
<dbReference type="Pfam" id="PF00176">
    <property type="entry name" value="SNF2-rel_dom"/>
    <property type="match status" value="1"/>
</dbReference>
<dbReference type="SUPFAM" id="SSF52540">
    <property type="entry name" value="P-loop containing nucleoside triphosphate hydrolases"/>
    <property type="match status" value="2"/>
</dbReference>
<evidence type="ECO:0000259" key="6">
    <source>
        <dbReference type="PROSITE" id="PS51194"/>
    </source>
</evidence>
<feature type="region of interest" description="Disordered" evidence="4">
    <location>
        <begin position="21"/>
        <end position="42"/>
    </location>
</feature>
<dbReference type="PROSITE" id="PS51194">
    <property type="entry name" value="HELICASE_CTER"/>
    <property type="match status" value="1"/>
</dbReference>
<evidence type="ECO:0000256" key="1">
    <source>
        <dbReference type="ARBA" id="ARBA00022741"/>
    </source>
</evidence>
<dbReference type="SMART" id="SM00490">
    <property type="entry name" value="HELICc"/>
    <property type="match status" value="1"/>
</dbReference>
<dbReference type="OrthoDB" id="3798703at2759"/>
<dbReference type="GO" id="GO:0005634">
    <property type="term" value="C:nucleus"/>
    <property type="evidence" value="ECO:0007669"/>
    <property type="project" value="TreeGrafter"/>
</dbReference>
<feature type="region of interest" description="Disordered" evidence="4">
    <location>
        <begin position="604"/>
        <end position="668"/>
    </location>
</feature>
<evidence type="ECO:0000313" key="7">
    <source>
        <dbReference type="EMBL" id="KAF2279953.1"/>
    </source>
</evidence>
<dbReference type="PROSITE" id="PS51192">
    <property type="entry name" value="HELICASE_ATP_BIND_1"/>
    <property type="match status" value="1"/>
</dbReference>
<feature type="compositionally biased region" description="Basic residues" evidence="4">
    <location>
        <begin position="604"/>
        <end position="619"/>
    </location>
</feature>
<keyword evidence="2 7" id="KW-0378">Hydrolase</keyword>
<accession>A0A6A6JV31</accession>
<dbReference type="InterPro" id="IPR049730">
    <property type="entry name" value="SNF2/RAD54-like_C"/>
</dbReference>
<sequence length="873" mass="100531">MVIGKMPFNARAFSRAHQRLVNSAPDRNAEPNNEELTENERSAHEKRFLIPFTSKIHSGRTVFDKVVTTQHDHASSTTRRKRKRSHKDDFIKNLPDDDEREERWKLQPFEEGDLPPRPGPGLLTYKDGTMVLVHEWLGKERDEMIELLHNPERCQKIASLPHLDPHCRLHPWQQTGAWKSFVSCQGPMRGVMNVSKMGTGKTRETLVMLEYARTVAKVPGSFDLVLTPRSCIGQWVQEVEQTFAPGKRPRVFVLRNPRTTAGDLLRFDADIVITTYHFLFKQAWRLKKYLNYIRLIQEVGSEKALQLAKEKRWPAERPILSLYSAIFKGNPFRHVVCDEAHMVKNSHGKHHKAIRALFYNAIVLITGTPFPNRLFDGFAYIDLLPNEPFHGVEDIERIFGNDEFHTGLGTLQPTRLARFTKFFMSFSYGNTNEQLKLPPCKQEQVLFTLNEEIEVRVAFYVQRIVDMISRAERSLSSIGQEGEHSEIMQMISKARSLAFVDSFVTEETPERIGMMKQTMQRLRKIHREQLKKTPEESSEDLPEWAHIGKELLQRMEASEPVSHHELLAFTESYMDWAKDKDVISERKQFVEELQRKGIEIPKVARMKKKKNTTSSRKRLNANTDDDGSDVEDEAEEEIAQMDMSEVLLRDEVRDEPKSGKKSSKEAEKRATFKKELAASDLNDLVSERVAAVIQKFNEIRAAHPEDKIIIWSTSVKFLDVLAEVLSRDESGRAGVNCYQFDGKLDDIERSVTLKDFKEAPPSRPLLTSTGAGGNGLNLTCANQVILCEPLWNAQDEQQVIDRCHRQPQAKTVYVYRIFGANSAIDIMTEKAKRRKWAQIKPVMEQLRRSEGVKLRIPKIAKWYCSLRDLSLDE</sequence>
<feature type="compositionally biased region" description="Acidic residues" evidence="4">
    <location>
        <begin position="623"/>
        <end position="639"/>
    </location>
</feature>